<organism evidence="2 3">
    <name type="scientific">Podospora aff. communis PSN243</name>
    <dbReference type="NCBI Taxonomy" id="3040156"/>
    <lineage>
        <taxon>Eukaryota</taxon>
        <taxon>Fungi</taxon>
        <taxon>Dikarya</taxon>
        <taxon>Ascomycota</taxon>
        <taxon>Pezizomycotina</taxon>
        <taxon>Sordariomycetes</taxon>
        <taxon>Sordariomycetidae</taxon>
        <taxon>Sordariales</taxon>
        <taxon>Podosporaceae</taxon>
        <taxon>Podospora</taxon>
    </lineage>
</organism>
<sequence>MQQTSRSQAGNRWCVRAAASNCYLLLDKCTTGGTTRFHVLSPFSPSSTDAYRDKRALSELFSHVALARYNKHASQPASEARPGWRALLPSIPSQACFAWDGRGGRRGRREDIMPDRAFETHLGGALQMMTHAMLSKSPRPRSSGLMSIPSLLIGSVATPLHRLSLCLPNTFALRLRSLGQRCDVPEPKRRIDETNTGVESSIDPDQ</sequence>
<dbReference type="AlphaFoldDB" id="A0AAV9H2P8"/>
<evidence type="ECO:0000313" key="3">
    <source>
        <dbReference type="Proteomes" id="UP001321760"/>
    </source>
</evidence>
<evidence type="ECO:0000313" key="2">
    <source>
        <dbReference type="EMBL" id="KAK4453892.1"/>
    </source>
</evidence>
<dbReference type="EMBL" id="MU865918">
    <property type="protein sequence ID" value="KAK4453892.1"/>
    <property type="molecule type" value="Genomic_DNA"/>
</dbReference>
<proteinExistence type="predicted"/>
<protein>
    <submittedName>
        <fullName evidence="2">Uncharacterized protein</fullName>
    </submittedName>
</protein>
<gene>
    <name evidence="2" type="ORF">QBC34DRAFT_172436</name>
</gene>
<comment type="caution">
    <text evidence="2">The sequence shown here is derived from an EMBL/GenBank/DDBJ whole genome shotgun (WGS) entry which is preliminary data.</text>
</comment>
<reference evidence="2" key="1">
    <citation type="journal article" date="2023" name="Mol. Phylogenet. Evol.">
        <title>Genome-scale phylogeny and comparative genomics of the fungal order Sordariales.</title>
        <authorList>
            <person name="Hensen N."/>
            <person name="Bonometti L."/>
            <person name="Westerberg I."/>
            <person name="Brannstrom I.O."/>
            <person name="Guillou S."/>
            <person name="Cros-Aarteil S."/>
            <person name="Calhoun S."/>
            <person name="Haridas S."/>
            <person name="Kuo A."/>
            <person name="Mondo S."/>
            <person name="Pangilinan J."/>
            <person name="Riley R."/>
            <person name="LaButti K."/>
            <person name="Andreopoulos B."/>
            <person name="Lipzen A."/>
            <person name="Chen C."/>
            <person name="Yan M."/>
            <person name="Daum C."/>
            <person name="Ng V."/>
            <person name="Clum A."/>
            <person name="Steindorff A."/>
            <person name="Ohm R.A."/>
            <person name="Martin F."/>
            <person name="Silar P."/>
            <person name="Natvig D.O."/>
            <person name="Lalanne C."/>
            <person name="Gautier V."/>
            <person name="Ament-Velasquez S.L."/>
            <person name="Kruys A."/>
            <person name="Hutchinson M.I."/>
            <person name="Powell A.J."/>
            <person name="Barry K."/>
            <person name="Miller A.N."/>
            <person name="Grigoriev I.V."/>
            <person name="Debuchy R."/>
            <person name="Gladieux P."/>
            <person name="Hiltunen Thoren M."/>
            <person name="Johannesson H."/>
        </authorList>
    </citation>
    <scope>NUCLEOTIDE SEQUENCE</scope>
    <source>
        <strain evidence="2">PSN243</strain>
    </source>
</reference>
<accession>A0AAV9H2P8</accession>
<evidence type="ECO:0000256" key="1">
    <source>
        <dbReference type="SAM" id="MobiDB-lite"/>
    </source>
</evidence>
<dbReference type="Proteomes" id="UP001321760">
    <property type="component" value="Unassembled WGS sequence"/>
</dbReference>
<feature type="region of interest" description="Disordered" evidence="1">
    <location>
        <begin position="186"/>
        <end position="206"/>
    </location>
</feature>
<reference evidence="2" key="2">
    <citation type="submission" date="2023-05" db="EMBL/GenBank/DDBJ databases">
        <authorList>
            <consortium name="Lawrence Berkeley National Laboratory"/>
            <person name="Steindorff A."/>
            <person name="Hensen N."/>
            <person name="Bonometti L."/>
            <person name="Westerberg I."/>
            <person name="Brannstrom I.O."/>
            <person name="Guillou S."/>
            <person name="Cros-Aarteil S."/>
            <person name="Calhoun S."/>
            <person name="Haridas S."/>
            <person name="Kuo A."/>
            <person name="Mondo S."/>
            <person name="Pangilinan J."/>
            <person name="Riley R."/>
            <person name="Labutti K."/>
            <person name="Andreopoulos B."/>
            <person name="Lipzen A."/>
            <person name="Chen C."/>
            <person name="Yanf M."/>
            <person name="Daum C."/>
            <person name="Ng V."/>
            <person name="Clum A."/>
            <person name="Ohm R."/>
            <person name="Martin F."/>
            <person name="Silar P."/>
            <person name="Natvig D."/>
            <person name="Lalanne C."/>
            <person name="Gautier V."/>
            <person name="Ament-Velasquez S.L."/>
            <person name="Kruys A."/>
            <person name="Hutchinson M.I."/>
            <person name="Powell A.J."/>
            <person name="Barry K."/>
            <person name="Miller A.N."/>
            <person name="Grigoriev I.V."/>
            <person name="Debuchy R."/>
            <person name="Gladieux P."/>
            <person name="Thoren M.H."/>
            <person name="Johannesson H."/>
        </authorList>
    </citation>
    <scope>NUCLEOTIDE SEQUENCE</scope>
    <source>
        <strain evidence="2">PSN243</strain>
    </source>
</reference>
<keyword evidence="3" id="KW-1185">Reference proteome</keyword>
<name>A0AAV9H2P8_9PEZI</name>